<dbReference type="AlphaFoldDB" id="A0A7X3BVZ4"/>
<dbReference type="InterPro" id="IPR005546">
    <property type="entry name" value="Autotransporte_beta"/>
</dbReference>
<dbReference type="EMBL" id="WNBW01000006">
    <property type="protein sequence ID" value="MTU04387.1"/>
    <property type="molecule type" value="Genomic_DNA"/>
</dbReference>
<keyword evidence="6" id="KW-1185">Reference proteome</keyword>
<dbReference type="Proteomes" id="UP000484547">
    <property type="component" value="Unassembled WGS sequence"/>
</dbReference>
<name>A0A7X3BVZ4_9FIRM</name>
<dbReference type="OrthoDB" id="6056869at2"/>
<dbReference type="Gene3D" id="2.160.20.20">
    <property type="match status" value="1"/>
</dbReference>
<dbReference type="InterPro" id="IPR004899">
    <property type="entry name" value="Pertactin_central"/>
</dbReference>
<dbReference type="PROSITE" id="PS51208">
    <property type="entry name" value="AUTOTRANSPORTER"/>
    <property type="match status" value="1"/>
</dbReference>
<dbReference type="PRINTS" id="PR01484">
    <property type="entry name" value="PRTACTNFAMLY"/>
</dbReference>
<gene>
    <name evidence="4" type="ORF">GMD11_08600</name>
    <name evidence="5" type="ORF">GMD18_08255</name>
</gene>
<evidence type="ECO:0000313" key="6">
    <source>
        <dbReference type="Proteomes" id="UP000443070"/>
    </source>
</evidence>
<evidence type="ECO:0000313" key="7">
    <source>
        <dbReference type="Proteomes" id="UP000484547"/>
    </source>
</evidence>
<evidence type="ECO:0000313" key="5">
    <source>
        <dbReference type="EMBL" id="MTU04387.1"/>
    </source>
</evidence>
<dbReference type="SUPFAM" id="SSF103515">
    <property type="entry name" value="Autotransporter"/>
    <property type="match status" value="1"/>
</dbReference>
<dbReference type="Pfam" id="PF03797">
    <property type="entry name" value="Autotransporter"/>
    <property type="match status" value="1"/>
</dbReference>
<organism evidence="4 7">
    <name type="scientific">Phascolarctobacterium faecium</name>
    <dbReference type="NCBI Taxonomy" id="33025"/>
    <lineage>
        <taxon>Bacteria</taxon>
        <taxon>Bacillati</taxon>
        <taxon>Bacillota</taxon>
        <taxon>Negativicutes</taxon>
        <taxon>Acidaminococcales</taxon>
        <taxon>Acidaminococcaceae</taxon>
        <taxon>Phascolarctobacterium</taxon>
    </lineage>
</organism>
<dbReference type="PANTHER" id="PTHR35037">
    <property type="entry name" value="C-TERMINAL REGION OF AIDA-LIKE PROTEIN"/>
    <property type="match status" value="1"/>
</dbReference>
<feature type="signal peptide" evidence="2">
    <location>
        <begin position="1"/>
        <end position="24"/>
    </location>
</feature>
<reference evidence="6 7" key="1">
    <citation type="journal article" date="2019" name="Nat. Med.">
        <title>A library of human gut bacterial isolates paired with longitudinal multiomics data enables mechanistic microbiome research.</title>
        <authorList>
            <person name="Poyet M."/>
            <person name="Groussin M."/>
            <person name="Gibbons S.M."/>
            <person name="Avila-Pacheco J."/>
            <person name="Jiang X."/>
            <person name="Kearney S.M."/>
            <person name="Perrotta A.R."/>
            <person name="Berdy B."/>
            <person name="Zhao S."/>
            <person name="Lieberman T.D."/>
            <person name="Swanson P.K."/>
            <person name="Smith M."/>
            <person name="Roesemann S."/>
            <person name="Alexander J.E."/>
            <person name="Rich S.A."/>
            <person name="Livny J."/>
            <person name="Vlamakis H."/>
            <person name="Clish C."/>
            <person name="Bullock K."/>
            <person name="Deik A."/>
            <person name="Scott J."/>
            <person name="Pierce K.A."/>
            <person name="Xavier R.J."/>
            <person name="Alm E.J."/>
        </authorList>
    </citation>
    <scope>NUCLEOTIDE SEQUENCE [LARGE SCALE GENOMIC DNA]</scope>
    <source>
        <strain evidence="4 7">BIOML-A13</strain>
        <strain evidence="5 6">BIOML-A3</strain>
    </source>
</reference>
<dbReference type="Gene3D" id="2.40.128.130">
    <property type="entry name" value="Autotransporter beta-domain"/>
    <property type="match status" value="1"/>
</dbReference>
<dbReference type="GO" id="GO:0019867">
    <property type="term" value="C:outer membrane"/>
    <property type="evidence" value="ECO:0007669"/>
    <property type="project" value="InterPro"/>
</dbReference>
<dbReference type="SUPFAM" id="SSF51126">
    <property type="entry name" value="Pectin lyase-like"/>
    <property type="match status" value="1"/>
</dbReference>
<feature type="domain" description="Autotransporter" evidence="3">
    <location>
        <begin position="636"/>
        <end position="903"/>
    </location>
</feature>
<evidence type="ECO:0000313" key="4">
    <source>
        <dbReference type="EMBL" id="MTT76323.1"/>
    </source>
</evidence>
<dbReference type="RefSeq" id="WP_155164127.1">
    <property type="nucleotide sequence ID" value="NZ_WNBG01000006.1"/>
</dbReference>
<dbReference type="SMART" id="SM00869">
    <property type="entry name" value="Autotransporter"/>
    <property type="match status" value="1"/>
</dbReference>
<evidence type="ECO:0000256" key="2">
    <source>
        <dbReference type="SAM" id="SignalP"/>
    </source>
</evidence>
<dbReference type="InterPro" id="IPR003991">
    <property type="entry name" value="Pertactin_virulence_factor"/>
</dbReference>
<proteinExistence type="predicted"/>
<sequence>MNNKKALRMAVTLAIINMPLLAQAADVSPVRITDGSTYTVAADSVINTGSNTTGIFVGYKDGGTIVGDNVTVTSDGYGIQIQTYGSGGIAGSGDCVIELGTTNVDAKSSAVRIDSSNYGQKATVILGAGSILNSETNSAVYVTGKDSLFQIGDDSTITGNSYSATGAALTSSNGGKIEVGNGVTIGHDNIRGYDVNCIAVLSMDGNASQGQSNITIGDDSTIYAKGKGYSANAVQAGYLSYVGVNGVGSKKESSGQISVGDRATIWTEGDESFAVYGIHADSTLSVGKDAEISTQGDKASAVRGGNITKVYDFTAAGGNITIDEGAEIKTLGDQSHGVDARYDGTLIELKKDAVITTVGSESHGVTALFGGTVILQDAAVTVDSTKDAYAFSAEGKDSDTAAVSTITGSGVYNIVGDIRAADGGILTLDLAEGSQFEGKAVLDSGNASQSTLTMAKNSLWTLTGDSQLSSLQNEQSVIDMTGDNKAFSTLTVETLTGNGGTIIMDIDGSQVDASDKIYVTDDFSGSQTLSLKEINGLDSDPGIGQAAENTVLASVNGSGTFTADDQEGTLYWQRYELGQKDSAASGYTTDWYLKGITNLNLPTTSVEAIAASGALAYHTWRDHDQLLQRLGDLRQHGREEEGVWVRVKGGKLSRSDQFEFENKYTQYELGYDQKLKSTPAYTRYAGISFSYLDGDSSYSSGSGENKVKALNIYGTQIGAKGHYLDLVLKYSQLDNDFKVFDTSGNKITGDYDQNGLSISAEYGRKNNLKNNWYIEPQAQLTFGRLRGTDYTTSNGIRVDQDGIDSFVGRIGFNIGKDINEKTNIYLKANLMHEFGGGYNASMVDAGGTKARLDRDFDDTWFEYGLGAAVQTGKNNYFYVDVERSAGSDYKKDWQWNVGARWSF</sequence>
<evidence type="ECO:0000259" key="3">
    <source>
        <dbReference type="PROSITE" id="PS51208"/>
    </source>
</evidence>
<accession>A0A7X3BVZ4</accession>
<protein>
    <submittedName>
        <fullName evidence="4">Autotransporter outer membrane beta-barrel domain-containing protein</fullName>
    </submittedName>
</protein>
<dbReference type="InterPro" id="IPR036709">
    <property type="entry name" value="Autotransporte_beta_dom_sf"/>
</dbReference>
<dbReference type="EMBL" id="WNBM01000006">
    <property type="protein sequence ID" value="MTT76323.1"/>
    <property type="molecule type" value="Genomic_DNA"/>
</dbReference>
<dbReference type="Proteomes" id="UP000443070">
    <property type="component" value="Unassembled WGS sequence"/>
</dbReference>
<feature type="chain" id="PRO_5030559905" evidence="2">
    <location>
        <begin position="25"/>
        <end position="903"/>
    </location>
</feature>
<dbReference type="InterPro" id="IPR011050">
    <property type="entry name" value="Pectin_lyase_fold/virulence"/>
</dbReference>
<evidence type="ECO:0000256" key="1">
    <source>
        <dbReference type="ARBA" id="ARBA00022729"/>
    </source>
</evidence>
<dbReference type="InterPro" id="IPR006315">
    <property type="entry name" value="OM_autotransptr_brl_dom"/>
</dbReference>
<keyword evidence="1 2" id="KW-0732">Signal</keyword>
<dbReference type="InterPro" id="IPR051551">
    <property type="entry name" value="Autotransporter_adhesion"/>
</dbReference>
<comment type="caution">
    <text evidence="4">The sequence shown here is derived from an EMBL/GenBank/DDBJ whole genome shotgun (WGS) entry which is preliminary data.</text>
</comment>
<dbReference type="InterPro" id="IPR012332">
    <property type="entry name" value="Autotransporter_pectin_lyase_C"/>
</dbReference>
<dbReference type="Pfam" id="PF03212">
    <property type="entry name" value="Pertactin"/>
    <property type="match status" value="1"/>
</dbReference>
<dbReference type="NCBIfam" id="TIGR01414">
    <property type="entry name" value="autotrans_barl"/>
    <property type="match status" value="1"/>
</dbReference>
<dbReference type="PANTHER" id="PTHR35037:SF7">
    <property type="entry name" value="AUTOTRANSPORTER"/>
    <property type="match status" value="1"/>
</dbReference>